<comment type="subcellular location">
    <subcellularLocation>
        <location evidence="1">Membrane</location>
        <topology evidence="1">Multi-pass membrane protein</topology>
    </subcellularLocation>
</comment>
<evidence type="ECO:0000256" key="1">
    <source>
        <dbReference type="RuleBase" id="RU362006"/>
    </source>
</evidence>
<dbReference type="EMBL" id="JAEPRD010000058">
    <property type="protein sequence ID" value="KAG2202652.1"/>
    <property type="molecule type" value="Genomic_DNA"/>
</dbReference>
<gene>
    <name evidence="3" type="ORF">INT47_002084</name>
</gene>
<name>A0A8H7R1B5_9FUNG</name>
<keyword evidence="4" id="KW-1185">Reference proteome</keyword>
<protein>
    <recommendedName>
        <fullName evidence="1">Protein YOP1</fullName>
    </recommendedName>
</protein>
<evidence type="ECO:0000313" key="3">
    <source>
        <dbReference type="EMBL" id="KAG2202652.1"/>
    </source>
</evidence>
<dbReference type="OrthoDB" id="434647at2759"/>
<dbReference type="Pfam" id="PF03134">
    <property type="entry name" value="TB2_DP1_HVA22"/>
    <property type="match status" value="1"/>
</dbReference>
<comment type="caution">
    <text evidence="3">The sequence shown here is derived from an EMBL/GenBank/DDBJ whole genome shotgun (WGS) entry which is preliminary data.</text>
</comment>
<sequence>MLTLGIYFCVKLGLLQLYPAYISYKAIKRNNQQEFASLLTFWIVSISFLAVEYFSDIFLFWFPFYTEIKLIIVLWLILPQTQGASVFYTTYLDPFLQAHEKDIDHTLLDIQAKLKESVLIYGKYVIESIKRMISDTVFKGHEQEEATAEQALPPPTQAEPPAGSDGIISPYHLFSTFILKSVTPPPSDEPIATPSTPINELVELERTDSHDSFVNIKSTDTTAAPLTWTGYLSSFVWKQPEQVVVESK</sequence>
<feature type="region of interest" description="Disordered" evidence="2">
    <location>
        <begin position="144"/>
        <end position="163"/>
    </location>
</feature>
<keyword evidence="1" id="KW-1133">Transmembrane helix</keyword>
<dbReference type="InterPro" id="IPR004345">
    <property type="entry name" value="TB2_DP1_HVA22"/>
</dbReference>
<dbReference type="AlphaFoldDB" id="A0A8H7R1B5"/>
<accession>A0A8H7R1B5</accession>
<reference evidence="3" key="1">
    <citation type="submission" date="2020-12" db="EMBL/GenBank/DDBJ databases">
        <title>Metabolic potential, ecology and presence of endohyphal bacteria is reflected in genomic diversity of Mucoromycotina.</title>
        <authorList>
            <person name="Muszewska A."/>
            <person name="Okrasinska A."/>
            <person name="Steczkiewicz K."/>
            <person name="Drgas O."/>
            <person name="Orlowska M."/>
            <person name="Perlinska-Lenart U."/>
            <person name="Aleksandrzak-Piekarczyk T."/>
            <person name="Szatraj K."/>
            <person name="Zielenkiewicz U."/>
            <person name="Pilsyk S."/>
            <person name="Malc E."/>
            <person name="Mieczkowski P."/>
            <person name="Kruszewska J.S."/>
            <person name="Biernat P."/>
            <person name="Pawlowska J."/>
        </authorList>
    </citation>
    <scope>NUCLEOTIDE SEQUENCE</scope>
    <source>
        <strain evidence="3">WA0000017839</strain>
    </source>
</reference>
<feature type="transmembrane region" description="Helical" evidence="1">
    <location>
        <begin position="6"/>
        <end position="24"/>
    </location>
</feature>
<feature type="transmembrane region" description="Helical" evidence="1">
    <location>
        <begin position="60"/>
        <end position="78"/>
    </location>
</feature>
<organism evidence="3 4">
    <name type="scientific">Mucor saturninus</name>
    <dbReference type="NCBI Taxonomy" id="64648"/>
    <lineage>
        <taxon>Eukaryota</taxon>
        <taxon>Fungi</taxon>
        <taxon>Fungi incertae sedis</taxon>
        <taxon>Mucoromycota</taxon>
        <taxon>Mucoromycotina</taxon>
        <taxon>Mucoromycetes</taxon>
        <taxon>Mucorales</taxon>
        <taxon>Mucorineae</taxon>
        <taxon>Mucoraceae</taxon>
        <taxon>Mucor</taxon>
    </lineage>
</organism>
<dbReference type="PANTHER" id="PTHR12300">
    <property type="entry name" value="HVA22-LIKE PROTEINS"/>
    <property type="match status" value="1"/>
</dbReference>
<dbReference type="Proteomes" id="UP000603453">
    <property type="component" value="Unassembled WGS sequence"/>
</dbReference>
<feature type="transmembrane region" description="Helical" evidence="1">
    <location>
        <begin position="36"/>
        <end position="54"/>
    </location>
</feature>
<keyword evidence="1" id="KW-0472">Membrane</keyword>
<proteinExistence type="inferred from homology"/>
<comment type="similarity">
    <text evidence="1">Belongs to the DP1 family.</text>
</comment>
<keyword evidence="1" id="KW-0812">Transmembrane</keyword>
<evidence type="ECO:0000256" key="2">
    <source>
        <dbReference type="SAM" id="MobiDB-lite"/>
    </source>
</evidence>
<evidence type="ECO:0000313" key="4">
    <source>
        <dbReference type="Proteomes" id="UP000603453"/>
    </source>
</evidence>
<comment type="caution">
    <text evidence="1">Lacks conserved residue(s) required for the propagation of feature annotation.</text>
</comment>
<dbReference type="GO" id="GO:0016020">
    <property type="term" value="C:membrane"/>
    <property type="evidence" value="ECO:0007669"/>
    <property type="project" value="UniProtKB-SubCell"/>
</dbReference>